<organism evidence="5 6">
    <name type="scientific">Williamsia maris</name>
    <dbReference type="NCBI Taxonomy" id="72806"/>
    <lineage>
        <taxon>Bacteria</taxon>
        <taxon>Bacillati</taxon>
        <taxon>Actinomycetota</taxon>
        <taxon>Actinomycetes</taxon>
        <taxon>Mycobacteriales</taxon>
        <taxon>Nocardiaceae</taxon>
        <taxon>Williamsia</taxon>
    </lineage>
</organism>
<dbReference type="PROSITE" id="PS01124">
    <property type="entry name" value="HTH_ARAC_FAMILY_2"/>
    <property type="match status" value="1"/>
</dbReference>
<keyword evidence="3" id="KW-0804">Transcription</keyword>
<dbReference type="Pfam" id="PF12833">
    <property type="entry name" value="HTH_18"/>
    <property type="match status" value="1"/>
</dbReference>
<feature type="domain" description="HTH araC/xylS-type" evidence="4">
    <location>
        <begin position="149"/>
        <end position="231"/>
    </location>
</feature>
<dbReference type="Gene3D" id="1.10.10.60">
    <property type="entry name" value="Homeodomain-like"/>
    <property type="match status" value="1"/>
</dbReference>
<dbReference type="EMBL" id="JAMTCJ010000003">
    <property type="protein sequence ID" value="MCP2177289.1"/>
    <property type="molecule type" value="Genomic_DNA"/>
</dbReference>
<dbReference type="Proteomes" id="UP001206895">
    <property type="component" value="Unassembled WGS sequence"/>
</dbReference>
<dbReference type="SUPFAM" id="SSF46689">
    <property type="entry name" value="Homeodomain-like"/>
    <property type="match status" value="1"/>
</dbReference>
<evidence type="ECO:0000259" key="4">
    <source>
        <dbReference type="PROSITE" id="PS01124"/>
    </source>
</evidence>
<name>A0ABT1HGH7_9NOCA</name>
<dbReference type="InterPro" id="IPR046532">
    <property type="entry name" value="DUF6597"/>
</dbReference>
<keyword evidence="1" id="KW-0805">Transcription regulation</keyword>
<dbReference type="PANTHER" id="PTHR46796:SF15">
    <property type="entry name" value="BLL1074 PROTEIN"/>
    <property type="match status" value="1"/>
</dbReference>
<keyword evidence="2" id="KW-0238">DNA-binding</keyword>
<reference evidence="5 6" key="1">
    <citation type="submission" date="2022-06" db="EMBL/GenBank/DDBJ databases">
        <title>Genomic Encyclopedia of Archaeal and Bacterial Type Strains, Phase II (KMG-II): from individual species to whole genera.</title>
        <authorList>
            <person name="Goeker M."/>
        </authorList>
    </citation>
    <scope>NUCLEOTIDE SEQUENCE [LARGE SCALE GENOMIC DNA]</scope>
    <source>
        <strain evidence="5 6">DSM 44693</strain>
    </source>
</reference>
<dbReference type="Pfam" id="PF20240">
    <property type="entry name" value="DUF6597"/>
    <property type="match status" value="1"/>
</dbReference>
<evidence type="ECO:0000313" key="5">
    <source>
        <dbReference type="EMBL" id="MCP2177289.1"/>
    </source>
</evidence>
<dbReference type="InterPro" id="IPR050204">
    <property type="entry name" value="AraC_XylS_family_regulators"/>
</dbReference>
<dbReference type="RefSeq" id="WP_253662241.1">
    <property type="nucleotide sequence ID" value="NZ_BAAAJQ010000001.1"/>
</dbReference>
<keyword evidence="6" id="KW-1185">Reference proteome</keyword>
<proteinExistence type="predicted"/>
<dbReference type="PANTHER" id="PTHR46796">
    <property type="entry name" value="HTH-TYPE TRANSCRIPTIONAL ACTIVATOR RHAS-RELATED"/>
    <property type="match status" value="1"/>
</dbReference>
<evidence type="ECO:0000313" key="6">
    <source>
        <dbReference type="Proteomes" id="UP001206895"/>
    </source>
</evidence>
<dbReference type="InterPro" id="IPR009057">
    <property type="entry name" value="Homeodomain-like_sf"/>
</dbReference>
<accession>A0ABT1HGH7</accession>
<evidence type="ECO:0000256" key="1">
    <source>
        <dbReference type="ARBA" id="ARBA00023015"/>
    </source>
</evidence>
<dbReference type="SMART" id="SM00342">
    <property type="entry name" value="HTH_ARAC"/>
    <property type="match status" value="1"/>
</dbReference>
<sequence length="259" mass="27465">MNDAIGYRERRSSRLPATIWSRWCPPGASTVRPDGCMDLIVDGSRIFVAGPDTVPQRHETTEPTTLTAIRFAPGIAPLVLGVPAAQFRDRRVDVADISAAMASGWEEFVATSPTPGNALEALAARAVAHAGGVPGWIPPTVTAVRTGASVADVADRLGLSARQLHRRCVDHFGYGPKMLQRILRVDDAMRSLRAGTALSDTAHRHGYADYAHMFRDFRSVAGAAPTDFRADGVLDDVSAGQADGAHRSIGLPSGSSTTA</sequence>
<comment type="caution">
    <text evidence="5">The sequence shown here is derived from an EMBL/GenBank/DDBJ whole genome shotgun (WGS) entry which is preliminary data.</text>
</comment>
<protein>
    <submittedName>
        <fullName evidence="5">Helix-turn-helix domain-containing protein</fullName>
    </submittedName>
</protein>
<evidence type="ECO:0000256" key="3">
    <source>
        <dbReference type="ARBA" id="ARBA00023163"/>
    </source>
</evidence>
<dbReference type="InterPro" id="IPR018060">
    <property type="entry name" value="HTH_AraC"/>
</dbReference>
<evidence type="ECO:0000256" key="2">
    <source>
        <dbReference type="ARBA" id="ARBA00023125"/>
    </source>
</evidence>
<gene>
    <name evidence="5" type="ORF">LX13_003117</name>
</gene>